<dbReference type="PROSITE" id="PS00609">
    <property type="entry name" value="GLYCOSYL_HYDROL_F32"/>
    <property type="match status" value="1"/>
</dbReference>
<evidence type="ECO:0000256" key="4">
    <source>
        <dbReference type="SAM" id="Coils"/>
    </source>
</evidence>
<keyword evidence="3" id="KW-0326">Glycosidase</keyword>
<dbReference type="Pfam" id="PF07554">
    <property type="entry name" value="FIVAR"/>
    <property type="match status" value="2"/>
</dbReference>
<dbReference type="SUPFAM" id="SSF49899">
    <property type="entry name" value="Concanavalin A-like lectins/glucanases"/>
    <property type="match status" value="2"/>
</dbReference>
<keyword evidence="6" id="KW-0472">Membrane</keyword>
<evidence type="ECO:0000259" key="7">
    <source>
        <dbReference type="Pfam" id="PF00251"/>
    </source>
</evidence>
<organism evidence="10 11">
    <name type="scientific">Floccifex porci</name>
    <dbReference type="NCBI Taxonomy" id="2606629"/>
    <lineage>
        <taxon>Bacteria</taxon>
        <taxon>Bacillati</taxon>
        <taxon>Bacillota</taxon>
        <taxon>Erysipelotrichia</taxon>
        <taxon>Erysipelotrichales</taxon>
        <taxon>Erysipelotrichaceae</taxon>
        <taxon>Floccifex</taxon>
    </lineage>
</organism>
<dbReference type="InterPro" id="IPR001791">
    <property type="entry name" value="Laminin_G"/>
</dbReference>
<feature type="coiled-coil region" evidence="4">
    <location>
        <begin position="1630"/>
        <end position="1657"/>
    </location>
</feature>
<dbReference type="Pfam" id="PF08244">
    <property type="entry name" value="Glyco_hydro_32C"/>
    <property type="match status" value="1"/>
</dbReference>
<comment type="similarity">
    <text evidence="1">Belongs to the glycosyl hydrolase 32 family.</text>
</comment>
<evidence type="ECO:0000313" key="11">
    <source>
        <dbReference type="Proteomes" id="UP000470082"/>
    </source>
</evidence>
<name>A0A7X2N332_9FIRM</name>
<dbReference type="SMART" id="SM00640">
    <property type="entry name" value="Glyco_32"/>
    <property type="match status" value="1"/>
</dbReference>
<dbReference type="InterPro" id="IPR013189">
    <property type="entry name" value="Glyco_hydro_32_C"/>
</dbReference>
<dbReference type="RefSeq" id="WP_154460076.1">
    <property type="nucleotide sequence ID" value="NZ_VUMM01000008.1"/>
</dbReference>
<dbReference type="GO" id="GO:0005737">
    <property type="term" value="C:cytoplasm"/>
    <property type="evidence" value="ECO:0007669"/>
    <property type="project" value="TreeGrafter"/>
</dbReference>
<dbReference type="CDD" id="cd18622">
    <property type="entry name" value="GH32_Inu-like"/>
    <property type="match status" value="1"/>
</dbReference>
<dbReference type="Gene3D" id="1.20.1270.70">
    <property type="entry name" value="Designed single chain three-helix bundle"/>
    <property type="match status" value="1"/>
</dbReference>
<dbReference type="PANTHER" id="PTHR42800">
    <property type="entry name" value="EXOINULINASE INUD (AFU_ORTHOLOGUE AFUA_5G00480)"/>
    <property type="match status" value="1"/>
</dbReference>
<dbReference type="GO" id="GO:0004575">
    <property type="term" value="F:sucrose alpha-glucosidase activity"/>
    <property type="evidence" value="ECO:0007669"/>
    <property type="project" value="TreeGrafter"/>
</dbReference>
<dbReference type="EMBL" id="VUMM01000008">
    <property type="protein sequence ID" value="MSS01541.1"/>
    <property type="molecule type" value="Genomic_DNA"/>
</dbReference>
<evidence type="ECO:0000259" key="9">
    <source>
        <dbReference type="Pfam" id="PF08244"/>
    </source>
</evidence>
<keyword evidence="2" id="KW-0378">Hydrolase</keyword>
<dbReference type="Gene3D" id="2.60.120.560">
    <property type="entry name" value="Exo-inulinase, domain 1"/>
    <property type="match status" value="6"/>
</dbReference>
<evidence type="ECO:0000256" key="6">
    <source>
        <dbReference type="SAM" id="Phobius"/>
    </source>
</evidence>
<dbReference type="InterPro" id="IPR018053">
    <property type="entry name" value="Glyco_hydro_32_AS"/>
</dbReference>
<dbReference type="SUPFAM" id="SSF75005">
    <property type="entry name" value="Arabinanase/levansucrase/invertase"/>
    <property type="match status" value="1"/>
</dbReference>
<evidence type="ECO:0000256" key="3">
    <source>
        <dbReference type="ARBA" id="ARBA00023295"/>
    </source>
</evidence>
<feature type="region of interest" description="Disordered" evidence="5">
    <location>
        <begin position="1713"/>
        <end position="1737"/>
    </location>
</feature>
<feature type="compositionally biased region" description="Basic and acidic residues" evidence="5">
    <location>
        <begin position="1715"/>
        <end position="1735"/>
    </location>
</feature>
<keyword evidence="4" id="KW-0175">Coiled coil</keyword>
<dbReference type="InterPro" id="IPR001362">
    <property type="entry name" value="Glyco_hydro_32"/>
</dbReference>
<keyword evidence="6" id="KW-1133">Transmembrane helix</keyword>
<accession>A0A7X2N332</accession>
<dbReference type="CDD" id="cd00110">
    <property type="entry name" value="LamG"/>
    <property type="match status" value="1"/>
</dbReference>
<feature type="domain" description="Glycosyl hydrolase family 32 N-terminal" evidence="7">
    <location>
        <begin position="863"/>
        <end position="1128"/>
    </location>
</feature>
<dbReference type="InterPro" id="IPR013148">
    <property type="entry name" value="Glyco_hydro_32_N"/>
</dbReference>
<evidence type="ECO:0000256" key="2">
    <source>
        <dbReference type="ARBA" id="ARBA00022801"/>
    </source>
</evidence>
<sequence>MLKKALQGAISASMLLNGMIVYTPIVLNAQENKAKSTQTQNVLSLESRIPKVVIENNGGDNFLRLATVQGQTNFTFSADVTFTNPNEQQSAALVFGIRSDNTNDSLKANVHGKIDWNVPARVWGYGLDSDLGCPGKNGSANTFFKDNSIDLTSTFNMKVVVQNKHLQYFINDKLVCEGDLNDNYNGGDFGFMTYSSTAEFSNILIQGDSLKQGYANVEGTTIYGLPGDAHALLSGVESVKAFTYEADVNLINGGCAALTFGIQDFNNPGASWLGANFNFNDLNGAGQIRVFSVNGAGIGENNSYTPIKDIDKTQPIHMKLDVTEEGIVTFSVGNNDANTHTVSTTLTNYTGGYLGALAFDSSASFSNITMTTPVEASPYETNFVNVGSSPMTVDGNNITLANSGGDHFAMLDTEKANDFIWEADLQFTGTNAIQSAGLVFGVQNKSNPGMKWYCANLDSQRMGKNDFFRVFGTGFSDTGMTNETKNNMNIDISQPLHLKVEMSKTGEFTYSFNNVGSSNVSTITGTISNWEGGYVGLLSFNSQATFSNVQFLDRSDFSSDLTSLELDERFKTNLSNLAYNNGTWEINENGLYSDATDKGDAFLVSEVTGTNFVYQTDIKFDSDKGCAALVFRSNNDLSTKEAYAVNVNAENGNVKFWRWQANNANQLIAEKTVGKADTYTLKVVAYNEWILYYVNDQLVASLGDYTLQRDNLGQTTILTSGYFGLLNFNSKVTFQNTYYKEFDDSFNPLLSNITVETDKGTRAITDSSQFRSTEPMLLQYVEHEVESVKLNCTGNDSVIIKDENGNQYTTNDSIPIKDGINYLTVISTAEKDGMSAQVVYRVNVHRYKDDEIYYNETYRDQYHYSVKEGWANDPNGLVYYNGVYHMFYQFYDDTVWGPMHWAHATSTDLIHWTDQPIALYPDANGAMFSGCIVVDENNTSGLFEDNTGGLIAFITADGNGQRIKVATSKDGNTWTKTDLVVADWVNDPLNVPDFRDPKVFKYENKWFMVVAGGPLRIYSSTDLINWECESTYADLHTECPDLYPIQYQEETKWVLSRGGRYYKIGDFKEVDGKWTFVPDEAYKTSDGIMNFGNDSYAAMTYYVQDFGTKENPTIPELVELNWMNTWADGFCNAVANTVGQDFNGTFNLNLQLGLTMDSNGNYILTQTPVKEYESLRDTKKAITLNNETISASNDLFKDFNESSYEIVAHFMPGEATTEVGFNVRVGNGEKTVIKYNLNNETFTIDRSQSGTIIRSSLNVMNQSNVTRNSDGSIDLHIYVDRSSVEAFTSNYSVTGAAQIFPSATSNGLEVYSLGQDSKADITVYPMKTIWTDKQTPTKPVDIGLSSTNVHLYTSDTATINAWLVPTEVESEISVESSDSKIVKASIENGVITLKGILKGEATITVKAGDITKEIKVTVANNNFKTNVKDLEGVSGNWTIEEDELKVSNTGNNDYYLSQSPLASREYTIAFDIKYDKGLVNAFVAAPNGSNPHDNGGAYSVQLTNGTEVRLFAFGGGNYATGTLDKAINDNAYHHVQIQKTNNQIIVIIDNQKVIEHTFDSTMDFFNENPHVGLGLWDGNVSFKNFIVKDSSWNTLTSLVEETIVEENYTTQSAQAYKDAIYNAKQALGDETSTQEEIAQHIQSIEEAKKQLVNVQALKQAMDISTLNKDEYTSKSWKNLEKVLQNAQSYLKSGTQEEIDACIKDLQEAKNALVKKQKEDPKPSNDKESQSNKKDTNTGVTSHLKVWTTAMVSSLAGIASILVYKKKHRK</sequence>
<dbReference type="GO" id="GO:0005987">
    <property type="term" value="P:sucrose catabolic process"/>
    <property type="evidence" value="ECO:0007669"/>
    <property type="project" value="TreeGrafter"/>
</dbReference>
<feature type="domain" description="Glycosyl hydrolase family 32 C-terminal" evidence="9">
    <location>
        <begin position="1171"/>
        <end position="1324"/>
    </location>
</feature>
<dbReference type="Gene3D" id="1.20.1270.90">
    <property type="entry name" value="AF1782-like"/>
    <property type="match status" value="1"/>
</dbReference>
<dbReference type="Proteomes" id="UP000470082">
    <property type="component" value="Unassembled WGS sequence"/>
</dbReference>
<proteinExistence type="inferred from homology"/>
<dbReference type="InterPro" id="IPR023296">
    <property type="entry name" value="Glyco_hydro_beta-prop_sf"/>
</dbReference>
<evidence type="ECO:0008006" key="12">
    <source>
        <dbReference type="Google" id="ProtNLM"/>
    </source>
</evidence>
<dbReference type="Pfam" id="PF00251">
    <property type="entry name" value="Glyco_hydro_32N"/>
    <property type="match status" value="1"/>
</dbReference>
<protein>
    <recommendedName>
        <fullName evidence="12">Glycosyl hydrolase family 32</fullName>
    </recommendedName>
</protein>
<feature type="transmembrane region" description="Helical" evidence="6">
    <location>
        <begin position="1745"/>
        <end position="1763"/>
    </location>
</feature>
<keyword evidence="6" id="KW-0812">Transmembrane</keyword>
<evidence type="ECO:0000256" key="1">
    <source>
        <dbReference type="ARBA" id="ARBA00009902"/>
    </source>
</evidence>
<evidence type="ECO:0000259" key="8">
    <source>
        <dbReference type="Pfam" id="PF02210"/>
    </source>
</evidence>
<dbReference type="InterPro" id="IPR013320">
    <property type="entry name" value="ConA-like_dom_sf"/>
</dbReference>
<dbReference type="Gene3D" id="2.115.10.20">
    <property type="entry name" value="Glycosyl hydrolase domain, family 43"/>
    <property type="match status" value="1"/>
</dbReference>
<dbReference type="PANTHER" id="PTHR42800:SF3">
    <property type="entry name" value="GLYCOSYL HYDROLASE FAMILY 32 N-TERMINAL DOMAIN-CONTAINING PROTEIN"/>
    <property type="match status" value="1"/>
</dbReference>
<keyword evidence="11" id="KW-1185">Reference proteome</keyword>
<comment type="caution">
    <text evidence="10">The sequence shown here is derived from an EMBL/GenBank/DDBJ whole genome shotgun (WGS) entry which is preliminary data.</text>
</comment>
<reference evidence="10 11" key="1">
    <citation type="submission" date="2019-08" db="EMBL/GenBank/DDBJ databases">
        <title>In-depth cultivation of the pig gut microbiome towards novel bacterial diversity and tailored functional studies.</title>
        <authorList>
            <person name="Wylensek D."/>
            <person name="Hitch T.C.A."/>
            <person name="Clavel T."/>
        </authorList>
    </citation>
    <scope>NUCLEOTIDE SEQUENCE [LARGE SCALE GENOMIC DNA]</scope>
    <source>
        <strain evidence="10 11">LKV-178-WT-2G</strain>
    </source>
</reference>
<gene>
    <name evidence="10" type="ORF">FYJ50_05425</name>
</gene>
<dbReference type="Pfam" id="PF02210">
    <property type="entry name" value="Laminin_G_2"/>
    <property type="match status" value="1"/>
</dbReference>
<feature type="domain" description="Laminin G" evidence="8">
    <location>
        <begin position="1495"/>
        <end position="1574"/>
    </location>
</feature>
<evidence type="ECO:0000256" key="5">
    <source>
        <dbReference type="SAM" id="MobiDB-lite"/>
    </source>
</evidence>
<evidence type="ECO:0000313" key="10">
    <source>
        <dbReference type="EMBL" id="MSS01541.1"/>
    </source>
</evidence>
<dbReference type="Gene3D" id="2.60.40.1080">
    <property type="match status" value="1"/>
</dbReference>